<evidence type="ECO:0000256" key="1">
    <source>
        <dbReference type="ARBA" id="ARBA00022723"/>
    </source>
</evidence>
<proteinExistence type="predicted"/>
<evidence type="ECO:0000313" key="8">
    <source>
        <dbReference type="Proteomes" id="UP001215280"/>
    </source>
</evidence>
<dbReference type="Proteomes" id="UP001215280">
    <property type="component" value="Unassembled WGS sequence"/>
</dbReference>
<dbReference type="GO" id="GO:0008270">
    <property type="term" value="F:zinc ion binding"/>
    <property type="evidence" value="ECO:0007669"/>
    <property type="project" value="UniProtKB-KW"/>
</dbReference>
<feature type="domain" description="MYND-type" evidence="6">
    <location>
        <begin position="268"/>
        <end position="316"/>
    </location>
</feature>
<keyword evidence="8" id="KW-1185">Reference proteome</keyword>
<feature type="compositionally biased region" description="Low complexity" evidence="5">
    <location>
        <begin position="332"/>
        <end position="344"/>
    </location>
</feature>
<keyword evidence="2 4" id="KW-0863">Zinc-finger</keyword>
<evidence type="ECO:0000256" key="4">
    <source>
        <dbReference type="PROSITE-ProRule" id="PRU00134"/>
    </source>
</evidence>
<evidence type="ECO:0000313" key="7">
    <source>
        <dbReference type="EMBL" id="KAJ7760103.1"/>
    </source>
</evidence>
<feature type="region of interest" description="Disordered" evidence="5">
    <location>
        <begin position="323"/>
        <end position="348"/>
    </location>
</feature>
<evidence type="ECO:0000259" key="6">
    <source>
        <dbReference type="PROSITE" id="PS50865"/>
    </source>
</evidence>
<dbReference type="PROSITE" id="PS50865">
    <property type="entry name" value="ZF_MYND_2"/>
    <property type="match status" value="1"/>
</dbReference>
<gene>
    <name evidence="7" type="ORF">DFH07DRAFT_816877</name>
</gene>
<evidence type="ECO:0000256" key="3">
    <source>
        <dbReference type="ARBA" id="ARBA00022833"/>
    </source>
</evidence>
<protein>
    <recommendedName>
        <fullName evidence="6">MYND-type domain-containing protein</fullName>
    </recommendedName>
</protein>
<dbReference type="InterPro" id="IPR002893">
    <property type="entry name" value="Znf_MYND"/>
</dbReference>
<organism evidence="7 8">
    <name type="scientific">Mycena maculata</name>
    <dbReference type="NCBI Taxonomy" id="230809"/>
    <lineage>
        <taxon>Eukaryota</taxon>
        <taxon>Fungi</taxon>
        <taxon>Dikarya</taxon>
        <taxon>Basidiomycota</taxon>
        <taxon>Agaricomycotina</taxon>
        <taxon>Agaricomycetes</taxon>
        <taxon>Agaricomycetidae</taxon>
        <taxon>Agaricales</taxon>
        <taxon>Marasmiineae</taxon>
        <taxon>Mycenaceae</taxon>
        <taxon>Mycena</taxon>
    </lineage>
</organism>
<comment type="caution">
    <text evidence="7">The sequence shown here is derived from an EMBL/GenBank/DDBJ whole genome shotgun (WGS) entry which is preliminary data.</text>
</comment>
<dbReference type="SUPFAM" id="SSF144232">
    <property type="entry name" value="HIT/MYND zinc finger-like"/>
    <property type="match status" value="1"/>
</dbReference>
<dbReference type="Gene3D" id="6.10.140.2220">
    <property type="match status" value="1"/>
</dbReference>
<reference evidence="7" key="1">
    <citation type="submission" date="2023-03" db="EMBL/GenBank/DDBJ databases">
        <title>Massive genome expansion in bonnet fungi (Mycena s.s.) driven by repeated elements and novel gene families across ecological guilds.</title>
        <authorList>
            <consortium name="Lawrence Berkeley National Laboratory"/>
            <person name="Harder C.B."/>
            <person name="Miyauchi S."/>
            <person name="Viragh M."/>
            <person name="Kuo A."/>
            <person name="Thoen E."/>
            <person name="Andreopoulos B."/>
            <person name="Lu D."/>
            <person name="Skrede I."/>
            <person name="Drula E."/>
            <person name="Henrissat B."/>
            <person name="Morin E."/>
            <person name="Kohler A."/>
            <person name="Barry K."/>
            <person name="LaButti K."/>
            <person name="Morin E."/>
            <person name="Salamov A."/>
            <person name="Lipzen A."/>
            <person name="Mereny Z."/>
            <person name="Hegedus B."/>
            <person name="Baldrian P."/>
            <person name="Stursova M."/>
            <person name="Weitz H."/>
            <person name="Taylor A."/>
            <person name="Grigoriev I.V."/>
            <person name="Nagy L.G."/>
            <person name="Martin F."/>
            <person name="Kauserud H."/>
        </authorList>
    </citation>
    <scope>NUCLEOTIDE SEQUENCE</scope>
    <source>
        <strain evidence="7">CBHHK188m</strain>
    </source>
</reference>
<accession>A0AAD7JA20</accession>
<sequence length="508" mass="56943">MFSARIDIGGPITPLAQDKVKWNQDWEREIALVDRKPIDNIRIFTLHLVTKESKAELQHWLVVHRAVYGALCQALPRLAEASSFYFAIHDFANKWLSAPPAVREEHILEGLARACNGTGGDAFRGLCDELTLPSLQRDGGQGFLDLLKHFTLDDFSCAPQTPIYLESHLWYPADPPVEPREAYELADATFNVHRSWGIVSTLHETLESFHGVPPDNEQSVRPRGFADSQMSQLAKKLDLAAYGSRGAAKEWRQSYFPVDKALPHAAICENCRALETPGAQRFMRCKPCMENVSRKFYYCSRQCQREDWKLRHKQICGKPMTFKESEESAHITPPSTSPSASTSSRIGPAKDGFKRSPALLYQVNLLNESAPETDYIFVDSAQGTTHLNIHAADQKRAFRMFRDAALTTGSRDAVAAIGQFLVKPRGGAVVTFESRMAAVGGPIVQIGGDPQDVFDQLEREYGFDVKLAVQTLERKRGVWFTEVEKEMLNQGYPPRRKDVTSGVNAPKY</sequence>
<dbReference type="EMBL" id="JARJLG010000050">
    <property type="protein sequence ID" value="KAJ7760103.1"/>
    <property type="molecule type" value="Genomic_DNA"/>
</dbReference>
<keyword evidence="1" id="KW-0479">Metal-binding</keyword>
<name>A0AAD7JA20_9AGAR</name>
<dbReference type="AlphaFoldDB" id="A0AAD7JA20"/>
<evidence type="ECO:0000256" key="2">
    <source>
        <dbReference type="ARBA" id="ARBA00022771"/>
    </source>
</evidence>
<dbReference type="Pfam" id="PF01753">
    <property type="entry name" value="zf-MYND"/>
    <property type="match status" value="1"/>
</dbReference>
<evidence type="ECO:0000256" key="5">
    <source>
        <dbReference type="SAM" id="MobiDB-lite"/>
    </source>
</evidence>
<keyword evidence="3" id="KW-0862">Zinc</keyword>